<keyword evidence="5" id="KW-1185">Reference proteome</keyword>
<evidence type="ECO:0000313" key="4">
    <source>
        <dbReference type="EMBL" id="GHF45875.1"/>
    </source>
</evidence>
<evidence type="ECO:0000256" key="1">
    <source>
        <dbReference type="HAMAP-Rule" id="MF_01297"/>
    </source>
</evidence>
<dbReference type="PANTHER" id="PTHR15854:SF4">
    <property type="entry name" value="PEROXYNITRITE ISOMERASE THAP4"/>
    <property type="match status" value="1"/>
</dbReference>
<feature type="short sequence motif" description="GXWXGXG" evidence="1">
    <location>
        <begin position="20"/>
        <end position="26"/>
    </location>
</feature>
<evidence type="ECO:0000313" key="5">
    <source>
        <dbReference type="Proteomes" id="UP000638313"/>
    </source>
</evidence>
<dbReference type="InterPro" id="IPR012674">
    <property type="entry name" value="Calycin"/>
</dbReference>
<dbReference type="Pfam" id="PF08768">
    <property type="entry name" value="THAP4_heme-bd"/>
    <property type="match status" value="1"/>
</dbReference>
<accession>A0A919ED18</accession>
<dbReference type="Proteomes" id="UP000638313">
    <property type="component" value="Unassembled WGS sequence"/>
</dbReference>
<sequence>MIEIPSDLHPDLVPLVFLLGKWEGAGVADFPGAEKCNFGQELSFTHDGRDFLEYVSHTWVLDSEGKKVRPLETESGYWRIDKDRKVEVVMIRDQGIVEVWYGELADKKPQIDLATDAVARTAASGPYSGGKRLYGYVKGDLLWVGEKATPEVPLRPYMSAQLKKVPDLQSWAASLPEDMPDGVAFFREDGTPFDPTAGVESPADKPDDK</sequence>
<reference evidence="4" key="1">
    <citation type="journal article" date="2014" name="Int. J. Syst. Evol. Microbiol.">
        <title>Complete genome sequence of Corynebacterium casei LMG S-19264T (=DSM 44701T), isolated from a smear-ripened cheese.</title>
        <authorList>
            <consortium name="US DOE Joint Genome Institute (JGI-PGF)"/>
            <person name="Walter F."/>
            <person name="Albersmeier A."/>
            <person name="Kalinowski J."/>
            <person name="Ruckert C."/>
        </authorList>
    </citation>
    <scope>NUCLEOTIDE SEQUENCE</scope>
    <source>
        <strain evidence="4">JCM 4059</strain>
    </source>
</reference>
<dbReference type="AlphaFoldDB" id="A0A919ED18"/>
<dbReference type="InterPro" id="IPR022939">
    <property type="entry name" value="Nb(III)_bact/plant"/>
</dbReference>
<gene>
    <name evidence="4" type="ORF">GCM10010218_28860</name>
</gene>
<comment type="caution">
    <text evidence="1">Lacks conserved residue(s) required for the propagation of feature annotation.</text>
</comment>
<dbReference type="SUPFAM" id="SSF50814">
    <property type="entry name" value="Lipocalins"/>
    <property type="match status" value="1"/>
</dbReference>
<dbReference type="PANTHER" id="PTHR15854">
    <property type="entry name" value="THAP4 PROTEIN"/>
    <property type="match status" value="1"/>
</dbReference>
<comment type="similarity">
    <text evidence="1">Belongs to the nitrobindin family.</text>
</comment>
<dbReference type="HAMAP" id="MF_01297">
    <property type="entry name" value="nitrobindin"/>
    <property type="match status" value="1"/>
</dbReference>
<dbReference type="InterPro" id="IPR014878">
    <property type="entry name" value="THAP4-like_heme-bd"/>
</dbReference>
<comment type="caution">
    <text evidence="4">The sequence shown here is derived from an EMBL/GenBank/DDBJ whole genome shotgun (WGS) entry which is preliminary data.</text>
</comment>
<dbReference type="InterPro" id="IPR045165">
    <property type="entry name" value="Nitrobindin"/>
</dbReference>
<dbReference type="RefSeq" id="WP_190129947.1">
    <property type="nucleotide sequence ID" value="NZ_BNBD01000005.1"/>
</dbReference>
<dbReference type="EMBL" id="BNBD01000005">
    <property type="protein sequence ID" value="GHF45875.1"/>
    <property type="molecule type" value="Genomic_DNA"/>
</dbReference>
<reference evidence="4" key="2">
    <citation type="submission" date="2020-09" db="EMBL/GenBank/DDBJ databases">
        <authorList>
            <person name="Sun Q."/>
            <person name="Ohkuma M."/>
        </authorList>
    </citation>
    <scope>NUCLEOTIDE SEQUENCE</scope>
    <source>
        <strain evidence="4">JCM 4059</strain>
    </source>
</reference>
<protein>
    <recommendedName>
        <fullName evidence="1">Ferric nitrobindin-like protein</fullName>
    </recommendedName>
</protein>
<evidence type="ECO:0000259" key="3">
    <source>
        <dbReference type="Pfam" id="PF08768"/>
    </source>
</evidence>
<dbReference type="Gene3D" id="2.40.128.20">
    <property type="match status" value="1"/>
</dbReference>
<name>A0A919ED18_9ACTN</name>
<organism evidence="4 5">
    <name type="scientific">Streptomyces mashuensis</name>
    <dbReference type="NCBI Taxonomy" id="33904"/>
    <lineage>
        <taxon>Bacteria</taxon>
        <taxon>Bacillati</taxon>
        <taxon>Actinomycetota</taxon>
        <taxon>Actinomycetes</taxon>
        <taxon>Kitasatosporales</taxon>
        <taxon>Streptomycetaceae</taxon>
        <taxon>Streptomyces</taxon>
    </lineage>
</organism>
<evidence type="ECO:0000256" key="2">
    <source>
        <dbReference type="SAM" id="MobiDB-lite"/>
    </source>
</evidence>
<feature type="region of interest" description="Disordered" evidence="2">
    <location>
        <begin position="184"/>
        <end position="209"/>
    </location>
</feature>
<feature type="domain" description="THAP4-like heme-binding" evidence="3">
    <location>
        <begin position="12"/>
        <end position="164"/>
    </location>
</feature>
<proteinExistence type="inferred from homology"/>
<comment type="caution">
    <text evidence="1">Lacks the conserved His residue that binds heme iron in the nitrobindin family.</text>
</comment>
<dbReference type="CDD" id="cd07828">
    <property type="entry name" value="lipocalin_heme-bd-THAP4-like"/>
    <property type="match status" value="1"/>
</dbReference>